<gene>
    <name evidence="1" type="ORF">MENT_LOCUS23717</name>
</gene>
<dbReference type="EMBL" id="CAJEWN010000196">
    <property type="protein sequence ID" value="CAD2172177.1"/>
    <property type="molecule type" value="Genomic_DNA"/>
</dbReference>
<dbReference type="PROSITE" id="PS50096">
    <property type="entry name" value="IQ"/>
    <property type="match status" value="1"/>
</dbReference>
<accession>A0A6V7VB84</accession>
<evidence type="ECO:0000313" key="1">
    <source>
        <dbReference type="EMBL" id="CAD2172177.1"/>
    </source>
</evidence>
<reference evidence="1 2" key="1">
    <citation type="submission" date="2020-08" db="EMBL/GenBank/DDBJ databases">
        <authorList>
            <person name="Koutsovoulos G."/>
            <person name="Danchin GJ E."/>
        </authorList>
    </citation>
    <scope>NUCLEOTIDE SEQUENCE [LARGE SCALE GENOMIC DNA]</scope>
</reference>
<name>A0A6V7VB84_MELEN</name>
<comment type="caution">
    <text evidence="1">The sequence shown here is derived from an EMBL/GenBank/DDBJ whole genome shotgun (WGS) entry which is preliminary data.</text>
</comment>
<dbReference type="Proteomes" id="UP000580250">
    <property type="component" value="Unassembled WGS sequence"/>
</dbReference>
<dbReference type="OrthoDB" id="8068875at2759"/>
<organism evidence="1 2">
    <name type="scientific">Meloidogyne enterolobii</name>
    <name type="common">Root-knot nematode worm</name>
    <name type="synonym">Meloidogyne mayaguensis</name>
    <dbReference type="NCBI Taxonomy" id="390850"/>
    <lineage>
        <taxon>Eukaryota</taxon>
        <taxon>Metazoa</taxon>
        <taxon>Ecdysozoa</taxon>
        <taxon>Nematoda</taxon>
        <taxon>Chromadorea</taxon>
        <taxon>Rhabditida</taxon>
        <taxon>Tylenchina</taxon>
        <taxon>Tylenchomorpha</taxon>
        <taxon>Tylenchoidea</taxon>
        <taxon>Meloidogynidae</taxon>
        <taxon>Meloidogyninae</taxon>
        <taxon>Meloidogyne</taxon>
    </lineage>
</organism>
<proteinExistence type="predicted"/>
<protein>
    <submittedName>
        <fullName evidence="1">Uncharacterized protein</fullName>
    </submittedName>
</protein>
<evidence type="ECO:0000313" key="2">
    <source>
        <dbReference type="Proteomes" id="UP000580250"/>
    </source>
</evidence>
<dbReference type="AlphaFoldDB" id="A0A6V7VB84"/>
<sequence>MDQNILVDLQRFARGYLLRKRFQDSVRNELVCIHNKISNNNLPDNTKLLKLGCVLNNNYFCVDSNEIYLFCDILFASMKSSSIQKSFASLYLSSNHMDSACKLTYRLLQKLIDEFGKCEVSKISDSRKISSQAPLIYIFCNCSEETWPILKGKESIIPIINSLCAKLLYPLATINSLNIFKKIIFDALKGDRMLLDEKTIDQLFFISIRFIQISSLENDLNLQIFIEFISFPAIAQMLSKQTLNLIEKTNIFENSIKWIASKENEKISKLSTNEALNLIGNIIFFGNLFKNCLSVCLLDWAYLVNRILKYCAFIVTDNKKSNCWHHPLLGWTSERIDGGYQWAFTRMIKQISLLWSKEMVEFLAINFFTNFDETKLPQQQNVKRKNSKSFGEIPIFPTMDNKLPSDFLQKFIGKFGSKKHQETIGSIQAVALPPFTSPIIFCQLYQNALLAFYNSRIEILSSLSRNDSLVLAKLWHYINPDVSNTEGF</sequence>